<dbReference type="InterPro" id="IPR025364">
    <property type="entry name" value="DUF4268"/>
</dbReference>
<dbReference type="InterPro" id="IPR011856">
    <property type="entry name" value="tRNA_endonuc-like_dom_sf"/>
</dbReference>
<gene>
    <name evidence="2" type="ORF">ACFOWS_02485</name>
</gene>
<proteinExistence type="predicted"/>
<dbReference type="EMBL" id="JBHSCL010000003">
    <property type="protein sequence ID" value="MFC4218981.1"/>
    <property type="molecule type" value="Genomic_DNA"/>
</dbReference>
<dbReference type="Proteomes" id="UP001595841">
    <property type="component" value="Unassembled WGS sequence"/>
</dbReference>
<reference evidence="3" key="1">
    <citation type="journal article" date="2019" name="Int. J. Syst. Evol. Microbiol.">
        <title>The Global Catalogue of Microorganisms (GCM) 10K type strain sequencing project: providing services to taxonomists for standard genome sequencing and annotation.</title>
        <authorList>
            <consortium name="The Broad Institute Genomics Platform"/>
            <consortium name="The Broad Institute Genome Sequencing Center for Infectious Disease"/>
            <person name="Wu L."/>
            <person name="Ma J."/>
        </authorList>
    </citation>
    <scope>NUCLEOTIDE SEQUENCE [LARGE SCALE GENOMIC DNA]</scope>
    <source>
        <strain evidence="3">CGMCC 1.15774</strain>
    </source>
</reference>
<protein>
    <submittedName>
        <fullName evidence="2">DUF4268 domain-containing protein</fullName>
    </submittedName>
</protein>
<keyword evidence="3" id="KW-1185">Reference proteome</keyword>
<accession>A0ABV8PIA5</accession>
<feature type="domain" description="DUF4268" evidence="1">
    <location>
        <begin position="170"/>
        <end position="308"/>
    </location>
</feature>
<dbReference type="Gene3D" id="3.40.1350.10">
    <property type="match status" value="1"/>
</dbReference>
<evidence type="ECO:0000259" key="1">
    <source>
        <dbReference type="Pfam" id="PF14088"/>
    </source>
</evidence>
<organism evidence="2 3">
    <name type="scientific">Flagellimonas marina</name>
    <dbReference type="NCBI Taxonomy" id="1775168"/>
    <lineage>
        <taxon>Bacteria</taxon>
        <taxon>Pseudomonadati</taxon>
        <taxon>Bacteroidota</taxon>
        <taxon>Flavobacteriia</taxon>
        <taxon>Flavobacteriales</taxon>
        <taxon>Flavobacteriaceae</taxon>
        <taxon>Flagellimonas</taxon>
    </lineage>
</organism>
<comment type="caution">
    <text evidence="2">The sequence shown here is derived from an EMBL/GenBank/DDBJ whole genome shotgun (WGS) entry which is preliminary data.</text>
</comment>
<name>A0ABV8PIA5_9FLAO</name>
<evidence type="ECO:0000313" key="3">
    <source>
        <dbReference type="Proteomes" id="UP001595841"/>
    </source>
</evidence>
<dbReference type="RefSeq" id="WP_379762369.1">
    <property type="nucleotide sequence ID" value="NZ_JBHSCL010000003.1"/>
</dbReference>
<evidence type="ECO:0000313" key="2">
    <source>
        <dbReference type="EMBL" id="MFC4218981.1"/>
    </source>
</evidence>
<sequence>MNSVEKIIRIPIREAFPYEARSLTPWLCENIDVLGDAIGLELINPEREQSTGSFNVDIKAENDNGDIVVIENQYGPSDHDHLGKLITYLTSFEAKVAIWIVETPKQEHINAISWLNEADNGCDFYFLKIEAIKIGESNPAPLLSKIVGPSEESKQIGKIKKEDSLRHKQRRAFWTKLLAVTNTKNVTTFSAISPSGDAWIGASSGVRGLSYVFWVNQHSVRIELRIDRGKGLGDENLTILRTLEQSKFEIENSFGDSLNWDELEGYRVCSIRKEYNLGGYRDEEEKWDVIIDRAVEAMDSLINATRKYIKALRL</sequence>
<dbReference type="Pfam" id="PF14088">
    <property type="entry name" value="DUF4268"/>
    <property type="match status" value="1"/>
</dbReference>